<proteinExistence type="predicted"/>
<gene>
    <name evidence="1" type="primary">AlNc14C18G1882</name>
    <name evidence="1" type="ORF">ALNC14_022390</name>
</gene>
<dbReference type="PANTHER" id="PTHR16219">
    <property type="entry name" value="AUGMIN SUBUNIT 4 FAMILY MEMBER"/>
    <property type="match status" value="1"/>
</dbReference>
<dbReference type="GO" id="GO:0070652">
    <property type="term" value="C:HAUS complex"/>
    <property type="evidence" value="ECO:0007669"/>
    <property type="project" value="InterPro"/>
</dbReference>
<dbReference type="AlphaFoldDB" id="F0W4R1"/>
<reference evidence="1" key="1">
    <citation type="journal article" date="2011" name="PLoS Biol.">
        <title>Gene gain and loss during evolution of obligate parasitism in the white rust pathogen of Arabidopsis thaliana.</title>
        <authorList>
            <person name="Kemen E."/>
            <person name="Gardiner A."/>
            <person name="Schultz-Larsen T."/>
            <person name="Kemen A.C."/>
            <person name="Balmuth A.L."/>
            <person name="Robert-Seilaniantz A."/>
            <person name="Bailey K."/>
            <person name="Holub E."/>
            <person name="Studholme D.J."/>
            <person name="Maclean D."/>
            <person name="Jones J.D."/>
        </authorList>
    </citation>
    <scope>NUCLEOTIDE SEQUENCE</scope>
</reference>
<evidence type="ECO:0000313" key="1">
    <source>
        <dbReference type="EMBL" id="CCA16096.1"/>
    </source>
</evidence>
<dbReference type="PANTHER" id="PTHR16219:SF1">
    <property type="entry name" value="HAUS AUGMIN-LIKE COMPLEX SUBUNIT 4"/>
    <property type="match status" value="1"/>
</dbReference>
<organism evidence="1">
    <name type="scientific">Albugo laibachii Nc14</name>
    <dbReference type="NCBI Taxonomy" id="890382"/>
    <lineage>
        <taxon>Eukaryota</taxon>
        <taxon>Sar</taxon>
        <taxon>Stramenopiles</taxon>
        <taxon>Oomycota</taxon>
        <taxon>Peronosporomycetes</taxon>
        <taxon>Albuginales</taxon>
        <taxon>Albuginaceae</taxon>
        <taxon>Albugo</taxon>
    </lineage>
</organism>
<dbReference type="InterPro" id="IPR029327">
    <property type="entry name" value="HAUS4"/>
</dbReference>
<dbReference type="HOGENOM" id="CLU_978007_0_0_1"/>
<protein>
    <submittedName>
        <fullName evidence="1">AlNc14C18G1882 protein</fullName>
    </submittedName>
</protein>
<dbReference type="GO" id="GO:0051225">
    <property type="term" value="P:spindle assembly"/>
    <property type="evidence" value="ECO:0007669"/>
    <property type="project" value="InterPro"/>
</dbReference>
<dbReference type="Pfam" id="PF14735">
    <property type="entry name" value="HAUS4"/>
    <property type="match status" value="1"/>
</dbReference>
<name>F0W4R1_9STRA</name>
<sequence>MNWDMNSELLEAYYRAELLLSSIKEYPALTKADDDENVQDNAQAMTTLLATANIRFYHRQCQSLPTPWICPEIDPNDSNVCVTQADRIQIQLFIVPFIERYLHDKCASICSFLHAKADISHLQNLPIHILHLKRKLSAQDAHCGNLRDEMKQALSTQLNAYKGMIRKLVEMLYTFKQVQVPHYLPRKSRYLHTISALFQARIRVIQHQLLVETYSPSKLDTLYKLSSILSDRKAEAVLTRQTLETKLQAYRNNGEEYQSIAQTYRSIQNRIQQKKNWMQTVDEIQ</sequence>
<accession>F0W4R1</accession>
<dbReference type="GO" id="GO:0051011">
    <property type="term" value="F:microtubule minus-end binding"/>
    <property type="evidence" value="ECO:0007669"/>
    <property type="project" value="TreeGrafter"/>
</dbReference>
<reference evidence="1" key="2">
    <citation type="submission" date="2011-02" db="EMBL/GenBank/DDBJ databases">
        <authorList>
            <person name="MacLean D."/>
        </authorList>
    </citation>
    <scope>NUCLEOTIDE SEQUENCE</scope>
</reference>
<dbReference type="EMBL" id="FR824063">
    <property type="protein sequence ID" value="CCA16096.1"/>
    <property type="molecule type" value="Genomic_DNA"/>
</dbReference>